<evidence type="ECO:0000256" key="5">
    <source>
        <dbReference type="SAM" id="MobiDB-lite"/>
    </source>
</evidence>
<evidence type="ECO:0000256" key="3">
    <source>
        <dbReference type="ARBA" id="ARBA00023163"/>
    </source>
</evidence>
<dbReference type="GO" id="GO:0003677">
    <property type="term" value="F:DNA binding"/>
    <property type="evidence" value="ECO:0007669"/>
    <property type="project" value="InterPro"/>
</dbReference>
<dbReference type="Pfam" id="PF04082">
    <property type="entry name" value="Fungal_trans"/>
    <property type="match status" value="1"/>
</dbReference>
<feature type="compositionally biased region" description="Polar residues" evidence="5">
    <location>
        <begin position="16"/>
        <end position="34"/>
    </location>
</feature>
<name>A0A5N6X9I9_9EURO</name>
<dbReference type="InterPro" id="IPR007219">
    <property type="entry name" value="XnlR_reg_dom"/>
</dbReference>
<proteinExistence type="predicted"/>
<evidence type="ECO:0000256" key="2">
    <source>
        <dbReference type="ARBA" id="ARBA00023015"/>
    </source>
</evidence>
<evidence type="ECO:0000256" key="4">
    <source>
        <dbReference type="ARBA" id="ARBA00023242"/>
    </source>
</evidence>
<dbReference type="GO" id="GO:0005634">
    <property type="term" value="C:nucleus"/>
    <property type="evidence" value="ECO:0007669"/>
    <property type="project" value="UniProtKB-SubCell"/>
</dbReference>
<evidence type="ECO:0000259" key="6">
    <source>
        <dbReference type="SMART" id="SM00906"/>
    </source>
</evidence>
<dbReference type="PANTHER" id="PTHR31001:SF40">
    <property type="entry name" value="ZN(II)2CYS6 TRANSCRIPTION FACTOR (EUROFUNG)"/>
    <property type="match status" value="1"/>
</dbReference>
<comment type="subcellular location">
    <subcellularLocation>
        <location evidence="1">Nucleus</location>
    </subcellularLocation>
</comment>
<sequence>MTRPRGGRNPAPRSRQCLSLGSSASPSFTQNDVQHSPRASISSSSAPRITAEGEFFGSTAFPAIINDDQDIVDRYAGQLHDQSISYICNANHNQEQIPESRILEGIAVLNLLVNFPAFMDCIHRYLELSYTCMVPDPFIKACALSIQETIRGLKGSRLRQLALDLFANTSKPLNLFTPVPAKDYHTLFTGPNLRWEIVGFVLAILGVSLKYDINKQKEPPRLLSALKPDFIHRIAEAVEYCTSVCYRYACVSHQALWLLYGDACLKNLVYGDMSFQFWRCMGDLSSMFYALGLHHENTKFEEIHPFYQLEMRRRYAAQIYSMDKTISTVLGRPPRITGSHCANIMPADIEDEVLLLEGDELHSSLRNADANGWNLDRQFRGATWRRMKLLVSQFREEVLGVCLPAHFTNESEILAQDILTRHEFVWDQIPQELKYDELTGSQHIPPPLRYVVMTTYMDQQYNCFLLHRKLASETRWTRGPLYKTSRSLLNTALQVVSLSDQVFNMQRDISWFILYYGLPGASTLAVDLLKDVYRTFDTPNLDIDVIPRAEVIQNLAVFISNLQRSINRREVNLKSCKWAHAILSNILGEIINPKNRESITTETVENRTAASVPFSPTSGLDSDSLNFDDFFNRIGTGDLTLDTSAIEL</sequence>
<accession>A0A5N6X9I9</accession>
<evidence type="ECO:0000256" key="1">
    <source>
        <dbReference type="ARBA" id="ARBA00004123"/>
    </source>
</evidence>
<organism evidence="7 8">
    <name type="scientific">Aspergillus sergii</name>
    <dbReference type="NCBI Taxonomy" id="1034303"/>
    <lineage>
        <taxon>Eukaryota</taxon>
        <taxon>Fungi</taxon>
        <taxon>Dikarya</taxon>
        <taxon>Ascomycota</taxon>
        <taxon>Pezizomycotina</taxon>
        <taxon>Eurotiomycetes</taxon>
        <taxon>Eurotiomycetidae</taxon>
        <taxon>Eurotiales</taxon>
        <taxon>Aspergillaceae</taxon>
        <taxon>Aspergillus</taxon>
        <taxon>Aspergillus subgen. Circumdati</taxon>
    </lineage>
</organism>
<dbReference type="GO" id="GO:0006351">
    <property type="term" value="P:DNA-templated transcription"/>
    <property type="evidence" value="ECO:0007669"/>
    <property type="project" value="InterPro"/>
</dbReference>
<dbReference type="Proteomes" id="UP000325945">
    <property type="component" value="Unassembled WGS sequence"/>
</dbReference>
<keyword evidence="4" id="KW-0539">Nucleus</keyword>
<keyword evidence="2" id="KW-0805">Transcription regulation</keyword>
<protein>
    <recommendedName>
        <fullName evidence="6">Xylanolytic transcriptional activator regulatory domain-containing protein</fullName>
    </recommendedName>
</protein>
<dbReference type="EMBL" id="ML741783">
    <property type="protein sequence ID" value="KAE8328709.1"/>
    <property type="molecule type" value="Genomic_DNA"/>
</dbReference>
<feature type="compositionally biased region" description="Low complexity" evidence="5">
    <location>
        <begin position="36"/>
        <end position="46"/>
    </location>
</feature>
<reference evidence="8" key="1">
    <citation type="submission" date="2019-04" db="EMBL/GenBank/DDBJ databases">
        <title>Friends and foes A comparative genomics studyof 23 Aspergillus species from section Flavi.</title>
        <authorList>
            <consortium name="DOE Joint Genome Institute"/>
            <person name="Kjaerbolling I."/>
            <person name="Vesth T."/>
            <person name="Frisvad J.C."/>
            <person name="Nybo J.L."/>
            <person name="Theobald S."/>
            <person name="Kildgaard S."/>
            <person name="Isbrandt T."/>
            <person name="Kuo A."/>
            <person name="Sato A."/>
            <person name="Lyhne E.K."/>
            <person name="Kogle M.E."/>
            <person name="Wiebenga A."/>
            <person name="Kun R.S."/>
            <person name="Lubbers R.J."/>
            <person name="Makela M.R."/>
            <person name="Barry K."/>
            <person name="Chovatia M."/>
            <person name="Clum A."/>
            <person name="Daum C."/>
            <person name="Haridas S."/>
            <person name="He G."/>
            <person name="LaButti K."/>
            <person name="Lipzen A."/>
            <person name="Mondo S."/>
            <person name="Riley R."/>
            <person name="Salamov A."/>
            <person name="Simmons B.A."/>
            <person name="Magnuson J.K."/>
            <person name="Henrissat B."/>
            <person name="Mortensen U.H."/>
            <person name="Larsen T.O."/>
            <person name="Devries R.P."/>
            <person name="Grigoriev I.V."/>
            <person name="Machida M."/>
            <person name="Baker S.E."/>
            <person name="Andersen M.R."/>
        </authorList>
    </citation>
    <scope>NUCLEOTIDE SEQUENCE [LARGE SCALE GENOMIC DNA]</scope>
    <source>
        <strain evidence="8">CBS 130017</strain>
    </source>
</reference>
<evidence type="ECO:0000313" key="8">
    <source>
        <dbReference type="Proteomes" id="UP000325945"/>
    </source>
</evidence>
<dbReference type="PANTHER" id="PTHR31001">
    <property type="entry name" value="UNCHARACTERIZED TRANSCRIPTIONAL REGULATORY PROTEIN"/>
    <property type="match status" value="1"/>
</dbReference>
<feature type="region of interest" description="Disordered" evidence="5">
    <location>
        <begin position="1"/>
        <end position="46"/>
    </location>
</feature>
<keyword evidence="8" id="KW-1185">Reference proteome</keyword>
<dbReference type="InterPro" id="IPR050613">
    <property type="entry name" value="Sec_Metabolite_Reg"/>
</dbReference>
<feature type="domain" description="Xylanolytic transcriptional activator regulatory" evidence="6">
    <location>
        <begin position="277"/>
        <end position="352"/>
    </location>
</feature>
<dbReference type="AlphaFoldDB" id="A0A5N6X9I9"/>
<keyword evidence="3" id="KW-0804">Transcription</keyword>
<dbReference type="GO" id="GO:0008270">
    <property type="term" value="F:zinc ion binding"/>
    <property type="evidence" value="ECO:0007669"/>
    <property type="project" value="InterPro"/>
</dbReference>
<gene>
    <name evidence="7" type="ORF">BDV39DRAFT_203618</name>
</gene>
<dbReference type="CDD" id="cd12148">
    <property type="entry name" value="fungal_TF_MHR"/>
    <property type="match status" value="1"/>
</dbReference>
<dbReference type="SMART" id="SM00906">
    <property type="entry name" value="Fungal_trans"/>
    <property type="match status" value="1"/>
</dbReference>
<evidence type="ECO:0000313" key="7">
    <source>
        <dbReference type="EMBL" id="KAE8328709.1"/>
    </source>
</evidence>